<dbReference type="InterPro" id="IPR051785">
    <property type="entry name" value="MMCE/EMCE_epimerase"/>
</dbReference>
<dbReference type="GO" id="GO:0046491">
    <property type="term" value="P:L-methylmalonyl-CoA metabolic process"/>
    <property type="evidence" value="ECO:0007669"/>
    <property type="project" value="TreeGrafter"/>
</dbReference>
<dbReference type="RefSeq" id="WP_179213674.1">
    <property type="nucleotide sequence ID" value="NZ_FZNQ01000021.1"/>
</dbReference>
<dbReference type="OrthoDB" id="6111at2157"/>
<dbReference type="Proteomes" id="UP000198397">
    <property type="component" value="Unassembled WGS sequence"/>
</dbReference>
<accession>A0A238XPZ7</accession>
<dbReference type="Gene3D" id="3.10.180.10">
    <property type="entry name" value="2,3-Dihydroxybiphenyl 1,2-Dioxygenase, domain 1"/>
    <property type="match status" value="1"/>
</dbReference>
<sequence length="158" mass="18223">MPTKSVPRAITHVGLTVSDITKAINWYQEVFGFQLLNEPYTIDSDDATFEHDIFGEFDRMTMAHLGTGNQVGLELFEFETSDGMTETDFTSPGLNHFCVIDPDIEEMINTIEENGGMQHSPIERPFDDRPYQFAFCRDPWDNHIEIYTHSYEQFMAPQ</sequence>
<dbReference type="GO" id="GO:0004493">
    <property type="term" value="F:methylmalonyl-CoA epimerase activity"/>
    <property type="evidence" value="ECO:0007669"/>
    <property type="project" value="TreeGrafter"/>
</dbReference>
<dbReference type="InterPro" id="IPR029068">
    <property type="entry name" value="Glyas_Bleomycin-R_OHBP_Dase"/>
</dbReference>
<evidence type="ECO:0000313" key="4">
    <source>
        <dbReference type="Proteomes" id="UP000198397"/>
    </source>
</evidence>
<keyword evidence="4" id="KW-1185">Reference proteome</keyword>
<dbReference type="InterPro" id="IPR004360">
    <property type="entry name" value="Glyas_Fos-R_dOase_dom"/>
</dbReference>
<dbReference type="InterPro" id="IPR037523">
    <property type="entry name" value="VOC_core"/>
</dbReference>
<protein>
    <submittedName>
        <fullName evidence="3">Catechol 2,3-dioxygenase</fullName>
    </submittedName>
</protein>
<keyword evidence="3" id="KW-0560">Oxidoreductase</keyword>
<evidence type="ECO:0000313" key="3">
    <source>
        <dbReference type="EMBL" id="SNR60752.1"/>
    </source>
</evidence>
<name>A0A238XPZ7_HALVU</name>
<keyword evidence="3" id="KW-0223">Dioxygenase</keyword>
<feature type="domain" description="VOC" evidence="2">
    <location>
        <begin position="9"/>
        <end position="149"/>
    </location>
</feature>
<dbReference type="AlphaFoldDB" id="A0A238XPZ7"/>
<dbReference type="PANTHER" id="PTHR43048:SF6">
    <property type="entry name" value="BLR8189 PROTEIN"/>
    <property type="match status" value="1"/>
</dbReference>
<dbReference type="PANTHER" id="PTHR43048">
    <property type="entry name" value="METHYLMALONYL-COA EPIMERASE"/>
    <property type="match status" value="1"/>
</dbReference>
<evidence type="ECO:0000256" key="1">
    <source>
        <dbReference type="ARBA" id="ARBA00022723"/>
    </source>
</evidence>
<keyword evidence="1" id="KW-0479">Metal-binding</keyword>
<gene>
    <name evidence="3" type="ORF">SAMN06264855_1216</name>
</gene>
<proteinExistence type="predicted"/>
<dbReference type="GO" id="GO:0051213">
    <property type="term" value="F:dioxygenase activity"/>
    <property type="evidence" value="ECO:0007669"/>
    <property type="project" value="UniProtKB-KW"/>
</dbReference>
<evidence type="ECO:0000259" key="2">
    <source>
        <dbReference type="PROSITE" id="PS51819"/>
    </source>
</evidence>
<organism evidence="3 4">
    <name type="scientific">Halorubrum vacuolatum</name>
    <name type="common">Natronobacterium vacuolatum</name>
    <dbReference type="NCBI Taxonomy" id="63740"/>
    <lineage>
        <taxon>Archaea</taxon>
        <taxon>Methanobacteriati</taxon>
        <taxon>Methanobacteriota</taxon>
        <taxon>Stenosarchaea group</taxon>
        <taxon>Halobacteria</taxon>
        <taxon>Halobacteriales</taxon>
        <taxon>Haloferacaceae</taxon>
        <taxon>Halorubrum</taxon>
    </lineage>
</organism>
<dbReference type="Pfam" id="PF00903">
    <property type="entry name" value="Glyoxalase"/>
    <property type="match status" value="1"/>
</dbReference>
<dbReference type="PROSITE" id="PS51819">
    <property type="entry name" value="VOC"/>
    <property type="match status" value="1"/>
</dbReference>
<dbReference type="GO" id="GO:0046872">
    <property type="term" value="F:metal ion binding"/>
    <property type="evidence" value="ECO:0007669"/>
    <property type="project" value="UniProtKB-KW"/>
</dbReference>
<reference evidence="3 4" key="1">
    <citation type="submission" date="2017-06" db="EMBL/GenBank/DDBJ databases">
        <authorList>
            <person name="Kim H.J."/>
            <person name="Triplett B.A."/>
        </authorList>
    </citation>
    <scope>NUCLEOTIDE SEQUENCE [LARGE SCALE GENOMIC DNA]</scope>
    <source>
        <strain evidence="3 4">DSM 8800</strain>
    </source>
</reference>
<dbReference type="SUPFAM" id="SSF54593">
    <property type="entry name" value="Glyoxalase/Bleomycin resistance protein/Dihydroxybiphenyl dioxygenase"/>
    <property type="match status" value="1"/>
</dbReference>
<dbReference type="EMBL" id="FZNQ01000021">
    <property type="protein sequence ID" value="SNR60752.1"/>
    <property type="molecule type" value="Genomic_DNA"/>
</dbReference>